<sequence length="60" mass="6514">MIMTCGIYLQCLICLAVFLLSSKEAYVSQGGNKAMITVREQHISSDLASSTLKDCDIGIE</sequence>
<proteinExistence type="predicted"/>
<feature type="signal peptide" evidence="1">
    <location>
        <begin position="1"/>
        <end position="25"/>
    </location>
</feature>
<feature type="non-terminal residue" evidence="2">
    <location>
        <position position="1"/>
    </location>
</feature>
<gene>
    <name evidence="2" type="ORF">MKW98_007161</name>
</gene>
<evidence type="ECO:0000313" key="2">
    <source>
        <dbReference type="EMBL" id="KAI3913145.1"/>
    </source>
</evidence>
<reference evidence="2" key="1">
    <citation type="submission" date="2022-04" db="EMBL/GenBank/DDBJ databases">
        <title>A functionally conserved STORR gene fusion in Papaver species that diverged 16.8 million years ago.</title>
        <authorList>
            <person name="Catania T."/>
        </authorList>
    </citation>
    <scope>NUCLEOTIDE SEQUENCE</scope>
    <source>
        <strain evidence="2">S-188037</strain>
    </source>
</reference>
<accession>A0AAD4SLH0</accession>
<evidence type="ECO:0000313" key="3">
    <source>
        <dbReference type="Proteomes" id="UP001202328"/>
    </source>
</evidence>
<keyword evidence="3" id="KW-1185">Reference proteome</keyword>
<organism evidence="2 3">
    <name type="scientific">Papaver atlanticum</name>
    <dbReference type="NCBI Taxonomy" id="357466"/>
    <lineage>
        <taxon>Eukaryota</taxon>
        <taxon>Viridiplantae</taxon>
        <taxon>Streptophyta</taxon>
        <taxon>Embryophyta</taxon>
        <taxon>Tracheophyta</taxon>
        <taxon>Spermatophyta</taxon>
        <taxon>Magnoliopsida</taxon>
        <taxon>Ranunculales</taxon>
        <taxon>Papaveraceae</taxon>
        <taxon>Papaveroideae</taxon>
        <taxon>Papaver</taxon>
    </lineage>
</organism>
<protein>
    <submittedName>
        <fullName evidence="2">Uncharacterized protein</fullName>
    </submittedName>
</protein>
<comment type="caution">
    <text evidence="2">The sequence shown here is derived from an EMBL/GenBank/DDBJ whole genome shotgun (WGS) entry which is preliminary data.</text>
</comment>
<evidence type="ECO:0000256" key="1">
    <source>
        <dbReference type="SAM" id="SignalP"/>
    </source>
</evidence>
<dbReference type="EMBL" id="JAJJMB010009541">
    <property type="protein sequence ID" value="KAI3913145.1"/>
    <property type="molecule type" value="Genomic_DNA"/>
</dbReference>
<dbReference type="Proteomes" id="UP001202328">
    <property type="component" value="Unassembled WGS sequence"/>
</dbReference>
<dbReference type="AlphaFoldDB" id="A0AAD4SLH0"/>
<feature type="chain" id="PRO_5042118142" evidence="1">
    <location>
        <begin position="26"/>
        <end position="60"/>
    </location>
</feature>
<keyword evidence="1" id="KW-0732">Signal</keyword>
<name>A0AAD4SLH0_9MAGN</name>